<comment type="caution">
    <text evidence="5">The sequence shown here is derived from an EMBL/GenBank/DDBJ whole genome shotgun (WGS) entry which is preliminary data.</text>
</comment>
<dbReference type="GO" id="GO:0005524">
    <property type="term" value="F:ATP binding"/>
    <property type="evidence" value="ECO:0007669"/>
    <property type="project" value="InterPro"/>
</dbReference>
<dbReference type="InterPro" id="IPR003439">
    <property type="entry name" value="ABC_transporter-like_ATP-bd"/>
</dbReference>
<comment type="similarity">
    <text evidence="1">Belongs to the ABC transporter superfamily.</text>
</comment>
<dbReference type="InterPro" id="IPR027417">
    <property type="entry name" value="P-loop_NTPase"/>
</dbReference>
<dbReference type="PANTHER" id="PTHR43820:SF4">
    <property type="entry name" value="HIGH-AFFINITY BRANCHED-CHAIN AMINO ACID TRANSPORT ATP-BINDING PROTEIN LIVF"/>
    <property type="match status" value="1"/>
</dbReference>
<reference evidence="5" key="2">
    <citation type="journal article" date="2014" name="ISME J.">
        <title>Microbial stratification in low pH oxic and suboxic macroscopic growths along an acid mine drainage.</title>
        <authorList>
            <person name="Mendez-Garcia C."/>
            <person name="Mesa V."/>
            <person name="Sprenger R.R."/>
            <person name="Richter M."/>
            <person name="Diez M.S."/>
            <person name="Solano J."/>
            <person name="Bargiela R."/>
            <person name="Golyshina O.V."/>
            <person name="Manteca A."/>
            <person name="Ramos J.L."/>
            <person name="Gallego J.R."/>
            <person name="Llorente I."/>
            <person name="Martins Dos Santos V.A."/>
            <person name="Jensen O.N."/>
            <person name="Pelaez A.I."/>
            <person name="Sanchez J."/>
            <person name="Ferrer M."/>
        </authorList>
    </citation>
    <scope>NUCLEOTIDE SEQUENCE</scope>
</reference>
<dbReference type="GO" id="GO:0015658">
    <property type="term" value="F:branched-chain amino acid transmembrane transporter activity"/>
    <property type="evidence" value="ECO:0007669"/>
    <property type="project" value="TreeGrafter"/>
</dbReference>
<accession>T1CI92</accession>
<dbReference type="EMBL" id="AUZY01003833">
    <property type="protein sequence ID" value="EQD67140.1"/>
    <property type="molecule type" value="Genomic_DNA"/>
</dbReference>
<gene>
    <name evidence="5" type="ORF">B1B_06025</name>
</gene>
<evidence type="ECO:0000259" key="4">
    <source>
        <dbReference type="Pfam" id="PF00005"/>
    </source>
</evidence>
<dbReference type="SUPFAM" id="SSF52540">
    <property type="entry name" value="P-loop containing nucleoside triphosphate hydrolases"/>
    <property type="match status" value="1"/>
</dbReference>
<dbReference type="GO" id="GO:0015807">
    <property type="term" value="P:L-amino acid transport"/>
    <property type="evidence" value="ECO:0007669"/>
    <property type="project" value="TreeGrafter"/>
</dbReference>
<evidence type="ECO:0000313" key="5">
    <source>
        <dbReference type="EMBL" id="EQD67140.1"/>
    </source>
</evidence>
<dbReference type="GO" id="GO:0016887">
    <property type="term" value="F:ATP hydrolysis activity"/>
    <property type="evidence" value="ECO:0007669"/>
    <property type="project" value="InterPro"/>
</dbReference>
<organism evidence="5">
    <name type="scientific">mine drainage metagenome</name>
    <dbReference type="NCBI Taxonomy" id="410659"/>
    <lineage>
        <taxon>unclassified sequences</taxon>
        <taxon>metagenomes</taxon>
        <taxon>ecological metagenomes</taxon>
    </lineage>
</organism>
<dbReference type="PANTHER" id="PTHR43820">
    <property type="entry name" value="HIGH-AFFINITY BRANCHED-CHAIN AMINO ACID TRANSPORT ATP-BINDING PROTEIN LIVF"/>
    <property type="match status" value="1"/>
</dbReference>
<dbReference type="InterPro" id="IPR052156">
    <property type="entry name" value="BCAA_Transport_ATP-bd_LivF"/>
</dbReference>
<reference evidence="5" key="1">
    <citation type="submission" date="2013-08" db="EMBL/GenBank/DDBJ databases">
        <authorList>
            <person name="Mendez C."/>
            <person name="Richter M."/>
            <person name="Ferrer M."/>
            <person name="Sanchez J."/>
        </authorList>
    </citation>
    <scope>NUCLEOTIDE SEQUENCE</scope>
</reference>
<evidence type="ECO:0000256" key="2">
    <source>
        <dbReference type="ARBA" id="ARBA00022448"/>
    </source>
</evidence>
<name>T1CI92_9ZZZZ</name>
<evidence type="ECO:0000256" key="1">
    <source>
        <dbReference type="ARBA" id="ARBA00005417"/>
    </source>
</evidence>
<dbReference type="Gene3D" id="3.40.50.300">
    <property type="entry name" value="P-loop containing nucleotide triphosphate hydrolases"/>
    <property type="match status" value="1"/>
</dbReference>
<dbReference type="AlphaFoldDB" id="T1CI92"/>
<keyword evidence="3" id="KW-0029">Amino-acid transport</keyword>
<evidence type="ECO:0000256" key="3">
    <source>
        <dbReference type="ARBA" id="ARBA00022970"/>
    </source>
</evidence>
<protein>
    <submittedName>
        <fullName evidence="5">ABC transporter-like domain protein</fullName>
    </submittedName>
</protein>
<proteinExistence type="inferred from homology"/>
<feature type="non-terminal residue" evidence="5">
    <location>
        <position position="79"/>
    </location>
</feature>
<keyword evidence="2" id="KW-0813">Transport</keyword>
<sequence>MNSAPPLLEVRGLCIGRGAQRILDAVDVDIASGEIVALLGANGAGKTTLARCVAGLMRPQAGSVRLDGARVDSAHPASR</sequence>
<dbReference type="Pfam" id="PF00005">
    <property type="entry name" value="ABC_tran"/>
    <property type="match status" value="1"/>
</dbReference>
<feature type="domain" description="ABC transporter" evidence="4">
    <location>
        <begin position="23"/>
        <end position="73"/>
    </location>
</feature>